<dbReference type="KEGG" id="ssyi:EKG83_02380"/>
<evidence type="ECO:0000313" key="3">
    <source>
        <dbReference type="EMBL" id="QFZ16460.1"/>
    </source>
</evidence>
<accession>A0A5Q0GSH4</accession>
<sequence>MKPDPPAPRWWMWRPGADRAGAARVARGRVRRARLRPVLVPAVPLAGALAVVGPTPWWSVGLAGAPLVLVGLVAALPARVTDWQVAWAASADDVVHPLQFADEAQRRRAGRLCGYFDAVRGPDPGRVAHVEEQLWRALVALRGSLATRSGLAGARNRPGLAAELAEATRELADLDRRVDRFADALRVLAEEADPDLAARALRRVAALDPL</sequence>
<dbReference type="RefSeq" id="WP_033432218.1">
    <property type="nucleotide sequence ID" value="NZ_CP034550.1"/>
</dbReference>
<evidence type="ECO:0000256" key="2">
    <source>
        <dbReference type="SAM" id="Phobius"/>
    </source>
</evidence>
<keyword evidence="2" id="KW-0472">Membrane</keyword>
<name>A0A5Q0GSH4_SACSY</name>
<keyword evidence="2" id="KW-0812">Transmembrane</keyword>
<dbReference type="EMBL" id="CP034550">
    <property type="protein sequence ID" value="QFZ16460.1"/>
    <property type="molecule type" value="Genomic_DNA"/>
</dbReference>
<evidence type="ECO:0000256" key="1">
    <source>
        <dbReference type="SAM" id="Coils"/>
    </source>
</evidence>
<reference evidence="4" key="1">
    <citation type="journal article" date="2021" name="Curr. Microbiol.">
        <title>Complete genome of nocamycin-producing strain Saccharothrix syringae NRRL B-16468 reveals the biosynthetic potential for secondary metabolites.</title>
        <authorList>
            <person name="Mo X."/>
            <person name="Yang S."/>
        </authorList>
    </citation>
    <scope>NUCLEOTIDE SEQUENCE [LARGE SCALE GENOMIC DNA]</scope>
    <source>
        <strain evidence="4">ATCC 51364 / DSM 43886 / JCM 6844 / KCTC 9398 / NBRC 14523 / NRRL B-16468 / INA 2240</strain>
    </source>
</reference>
<dbReference type="Proteomes" id="UP000325787">
    <property type="component" value="Chromosome"/>
</dbReference>
<feature type="coiled-coil region" evidence="1">
    <location>
        <begin position="157"/>
        <end position="191"/>
    </location>
</feature>
<keyword evidence="2" id="KW-1133">Transmembrane helix</keyword>
<organism evidence="3 4">
    <name type="scientific">Saccharothrix syringae</name>
    <name type="common">Nocardiopsis syringae</name>
    <dbReference type="NCBI Taxonomy" id="103733"/>
    <lineage>
        <taxon>Bacteria</taxon>
        <taxon>Bacillati</taxon>
        <taxon>Actinomycetota</taxon>
        <taxon>Actinomycetes</taxon>
        <taxon>Pseudonocardiales</taxon>
        <taxon>Pseudonocardiaceae</taxon>
        <taxon>Saccharothrix</taxon>
    </lineage>
</organism>
<dbReference type="AlphaFoldDB" id="A0A5Q0GSH4"/>
<evidence type="ECO:0000313" key="4">
    <source>
        <dbReference type="Proteomes" id="UP000325787"/>
    </source>
</evidence>
<proteinExistence type="predicted"/>
<gene>
    <name evidence="3" type="ORF">EKG83_02380</name>
</gene>
<dbReference type="OrthoDB" id="3697552at2"/>
<keyword evidence="4" id="KW-1185">Reference proteome</keyword>
<feature type="transmembrane region" description="Helical" evidence="2">
    <location>
        <begin position="33"/>
        <end position="51"/>
    </location>
</feature>
<keyword evidence="1" id="KW-0175">Coiled coil</keyword>
<protein>
    <submittedName>
        <fullName evidence="3">Uncharacterized protein</fullName>
    </submittedName>
</protein>